<evidence type="ECO:0000313" key="2">
    <source>
        <dbReference type="Proteomes" id="UP001430953"/>
    </source>
</evidence>
<name>A0AAW2G1C1_9HYME</name>
<protein>
    <submittedName>
        <fullName evidence="1">Uncharacterized protein</fullName>
    </submittedName>
</protein>
<dbReference type="EMBL" id="JADYXP020000006">
    <property type="protein sequence ID" value="KAL0121478.1"/>
    <property type="molecule type" value="Genomic_DNA"/>
</dbReference>
<reference evidence="1 2" key="1">
    <citation type="submission" date="2023-03" db="EMBL/GenBank/DDBJ databases">
        <title>High recombination rates correlate with genetic variation in Cardiocondyla obscurior ants.</title>
        <authorList>
            <person name="Errbii M."/>
        </authorList>
    </citation>
    <scope>NUCLEOTIDE SEQUENCE [LARGE SCALE GENOMIC DNA]</scope>
    <source>
        <strain evidence="1">Alpha-2009</strain>
        <tissue evidence="1">Whole body</tissue>
    </source>
</reference>
<dbReference type="AlphaFoldDB" id="A0AAW2G1C1"/>
<organism evidence="1 2">
    <name type="scientific">Cardiocondyla obscurior</name>
    <dbReference type="NCBI Taxonomy" id="286306"/>
    <lineage>
        <taxon>Eukaryota</taxon>
        <taxon>Metazoa</taxon>
        <taxon>Ecdysozoa</taxon>
        <taxon>Arthropoda</taxon>
        <taxon>Hexapoda</taxon>
        <taxon>Insecta</taxon>
        <taxon>Pterygota</taxon>
        <taxon>Neoptera</taxon>
        <taxon>Endopterygota</taxon>
        <taxon>Hymenoptera</taxon>
        <taxon>Apocrita</taxon>
        <taxon>Aculeata</taxon>
        <taxon>Formicoidea</taxon>
        <taxon>Formicidae</taxon>
        <taxon>Myrmicinae</taxon>
        <taxon>Cardiocondyla</taxon>
    </lineage>
</organism>
<sequence>MENNVACTSRGTPFARIQHMVGRRLRNTIIAWNVTASLDHILYPDCGRKAGKFFPGTSGRSALDDIGIYRDNRRMHDCVVRLMDTRSENKCETYNVAIMVTS</sequence>
<dbReference type="Proteomes" id="UP001430953">
    <property type="component" value="Unassembled WGS sequence"/>
</dbReference>
<keyword evidence="2" id="KW-1185">Reference proteome</keyword>
<proteinExistence type="predicted"/>
<evidence type="ECO:0000313" key="1">
    <source>
        <dbReference type="EMBL" id="KAL0121478.1"/>
    </source>
</evidence>
<gene>
    <name evidence="1" type="ORF">PUN28_006768</name>
</gene>
<comment type="caution">
    <text evidence="1">The sequence shown here is derived from an EMBL/GenBank/DDBJ whole genome shotgun (WGS) entry which is preliminary data.</text>
</comment>
<accession>A0AAW2G1C1</accession>